<sequence>MHTMRNYFHSLLHFRLALTIAHSMTSIQQSTSISCIALSLALAALVLSGSASANTTAQQGGTLNWIVPPEPAAFIPLATTAGGSTELGPKVAEGLLTYDFELKPLPQLAALFKECVRGNYARLERNPNYWDKPKPYLDAIVVRSVPDAATRAAALESGEVQLANKAIALSDIERFQKLPNFDVDITAWPYVGEHPQMYFSFDSEPFKQRTVRQAVAQSLNLNAFAKTIWYGQGTLSASPIGKAESRFHNEAIKHYPLDTRAAEKLLNVGANPNVTTANNRVKDWSVTAEGTRTNLAHLYFAKP</sequence>
<evidence type="ECO:0000256" key="2">
    <source>
        <dbReference type="ARBA" id="ARBA00022448"/>
    </source>
</evidence>
<dbReference type="Proteomes" id="UP000306236">
    <property type="component" value="Unassembled WGS sequence"/>
</dbReference>
<dbReference type="EMBL" id="SSWX01000033">
    <property type="protein sequence ID" value="THJ30814.1"/>
    <property type="molecule type" value="Genomic_DNA"/>
</dbReference>
<dbReference type="OrthoDB" id="9801799at2"/>
<dbReference type="SUPFAM" id="SSF53850">
    <property type="entry name" value="Periplasmic binding protein-like II"/>
    <property type="match status" value="1"/>
</dbReference>
<name>A0A4S5BEU5_9BURK</name>
<reference evidence="5 6" key="1">
    <citation type="submission" date="2019-04" db="EMBL/GenBank/DDBJ databases">
        <title>Lampropedia sp YIM MLB12 draf genome.</title>
        <authorList>
            <person name="Wang Y.-X."/>
        </authorList>
    </citation>
    <scope>NUCLEOTIDE SEQUENCE [LARGE SCALE GENOMIC DNA]</scope>
    <source>
        <strain evidence="5 6">YIM MLB12</strain>
    </source>
</reference>
<evidence type="ECO:0000256" key="1">
    <source>
        <dbReference type="ARBA" id="ARBA00005695"/>
    </source>
</evidence>
<evidence type="ECO:0000313" key="6">
    <source>
        <dbReference type="Proteomes" id="UP000306236"/>
    </source>
</evidence>
<evidence type="ECO:0000259" key="4">
    <source>
        <dbReference type="Pfam" id="PF00496"/>
    </source>
</evidence>
<dbReference type="GO" id="GO:0015833">
    <property type="term" value="P:peptide transport"/>
    <property type="evidence" value="ECO:0007669"/>
    <property type="project" value="TreeGrafter"/>
</dbReference>
<dbReference type="GO" id="GO:1904680">
    <property type="term" value="F:peptide transmembrane transporter activity"/>
    <property type="evidence" value="ECO:0007669"/>
    <property type="project" value="TreeGrafter"/>
</dbReference>
<keyword evidence="3" id="KW-0732">Signal</keyword>
<dbReference type="InterPro" id="IPR039424">
    <property type="entry name" value="SBP_5"/>
</dbReference>
<dbReference type="Pfam" id="PF00496">
    <property type="entry name" value="SBP_bac_5"/>
    <property type="match status" value="1"/>
</dbReference>
<dbReference type="PANTHER" id="PTHR30290">
    <property type="entry name" value="PERIPLASMIC BINDING COMPONENT OF ABC TRANSPORTER"/>
    <property type="match status" value="1"/>
</dbReference>
<comment type="similarity">
    <text evidence="1">Belongs to the bacterial solute-binding protein 5 family.</text>
</comment>
<feature type="domain" description="Solute-binding protein family 5" evidence="4">
    <location>
        <begin position="112"/>
        <end position="268"/>
    </location>
</feature>
<protein>
    <recommendedName>
        <fullName evidence="4">Solute-binding protein family 5 domain-containing protein</fullName>
    </recommendedName>
</protein>
<dbReference type="InterPro" id="IPR000914">
    <property type="entry name" value="SBP_5_dom"/>
</dbReference>
<dbReference type="PANTHER" id="PTHR30290:SF9">
    <property type="entry name" value="OLIGOPEPTIDE-BINDING PROTEIN APPA"/>
    <property type="match status" value="1"/>
</dbReference>
<proteinExistence type="inferred from homology"/>
<keyword evidence="2" id="KW-0813">Transport</keyword>
<dbReference type="AlphaFoldDB" id="A0A4S5BEU5"/>
<dbReference type="Gene3D" id="3.40.190.10">
    <property type="entry name" value="Periplasmic binding protein-like II"/>
    <property type="match status" value="1"/>
</dbReference>
<gene>
    <name evidence="5" type="ORF">E8K88_17010</name>
</gene>
<evidence type="ECO:0000313" key="5">
    <source>
        <dbReference type="EMBL" id="THJ30814.1"/>
    </source>
</evidence>
<organism evidence="5 6">
    <name type="scientific">Lampropedia aestuarii</name>
    <dbReference type="NCBI Taxonomy" id="2562762"/>
    <lineage>
        <taxon>Bacteria</taxon>
        <taxon>Pseudomonadati</taxon>
        <taxon>Pseudomonadota</taxon>
        <taxon>Betaproteobacteria</taxon>
        <taxon>Burkholderiales</taxon>
        <taxon>Comamonadaceae</taxon>
        <taxon>Lampropedia</taxon>
    </lineage>
</organism>
<evidence type="ECO:0000256" key="3">
    <source>
        <dbReference type="ARBA" id="ARBA00022729"/>
    </source>
</evidence>
<comment type="caution">
    <text evidence="5">The sequence shown here is derived from an EMBL/GenBank/DDBJ whole genome shotgun (WGS) entry which is preliminary data.</text>
</comment>
<dbReference type="Gene3D" id="3.10.105.10">
    <property type="entry name" value="Dipeptide-binding Protein, Domain 3"/>
    <property type="match status" value="1"/>
</dbReference>
<keyword evidence="6" id="KW-1185">Reference proteome</keyword>
<accession>A0A4S5BEU5</accession>
<dbReference type="PROSITE" id="PS51257">
    <property type="entry name" value="PROKAR_LIPOPROTEIN"/>
    <property type="match status" value="1"/>
</dbReference>